<dbReference type="EMBL" id="WHPF01000008">
    <property type="protein sequence ID" value="NNV56305.1"/>
    <property type="molecule type" value="Genomic_DNA"/>
</dbReference>
<sequence length="259" mass="29843">MAYKIQVMIVEDERVVALDLKLALQQDGYQVVGIVDNFTDALLLFQQQHVDVLLMDINIYGEKDGIECAAEIMKLREVPLIYLTAFSDAATIQRVKHTRPAAFLTKPYDIANVRIAIELALHNFATAIMNKPTGSIEYTKTIADNKPTETATFLKMDEFIFIKHMSRFVKARLDDIIYAESDNNYVNLITNSQKFMLRLTLKNFIEDLQFPAMLRVHRSYAVNINHILSFDDVSIKTEKLEIPIGANYKENFFKHFKLR</sequence>
<keyword evidence="1 2" id="KW-0597">Phosphoprotein</keyword>
<protein>
    <submittedName>
        <fullName evidence="5">Response regulator</fullName>
    </submittedName>
</protein>
<dbReference type="GO" id="GO:0000160">
    <property type="term" value="P:phosphorelay signal transduction system"/>
    <property type="evidence" value="ECO:0007669"/>
    <property type="project" value="InterPro"/>
</dbReference>
<dbReference type="PANTHER" id="PTHR44591:SF3">
    <property type="entry name" value="RESPONSE REGULATORY DOMAIN-CONTAINING PROTEIN"/>
    <property type="match status" value="1"/>
</dbReference>
<dbReference type="InterPro" id="IPR011006">
    <property type="entry name" value="CheY-like_superfamily"/>
</dbReference>
<dbReference type="PROSITE" id="PS50930">
    <property type="entry name" value="HTH_LYTTR"/>
    <property type="match status" value="1"/>
</dbReference>
<dbReference type="Proteomes" id="UP000598971">
    <property type="component" value="Unassembled WGS sequence"/>
</dbReference>
<dbReference type="Gene3D" id="2.40.50.1020">
    <property type="entry name" value="LytTr DNA-binding domain"/>
    <property type="match status" value="1"/>
</dbReference>
<dbReference type="GO" id="GO:0003677">
    <property type="term" value="F:DNA binding"/>
    <property type="evidence" value="ECO:0007669"/>
    <property type="project" value="InterPro"/>
</dbReference>
<evidence type="ECO:0000313" key="6">
    <source>
        <dbReference type="Proteomes" id="UP000598971"/>
    </source>
</evidence>
<dbReference type="InterPro" id="IPR007492">
    <property type="entry name" value="LytTR_DNA-bd_dom"/>
</dbReference>
<evidence type="ECO:0000313" key="5">
    <source>
        <dbReference type="EMBL" id="NNV56305.1"/>
    </source>
</evidence>
<gene>
    <name evidence="5" type="ORF">GD597_12605</name>
</gene>
<dbReference type="InterPro" id="IPR050595">
    <property type="entry name" value="Bact_response_regulator"/>
</dbReference>
<dbReference type="CDD" id="cd17534">
    <property type="entry name" value="REC_DC-like"/>
    <property type="match status" value="1"/>
</dbReference>
<accession>A0A8J8FEM0</accession>
<dbReference type="AlphaFoldDB" id="A0A8J8FEM0"/>
<proteinExistence type="predicted"/>
<comment type="caution">
    <text evidence="5">The sequence shown here is derived from an EMBL/GenBank/DDBJ whole genome shotgun (WGS) entry which is preliminary data.</text>
</comment>
<dbReference type="SUPFAM" id="SSF52172">
    <property type="entry name" value="CheY-like"/>
    <property type="match status" value="1"/>
</dbReference>
<feature type="domain" description="Response regulatory" evidence="3">
    <location>
        <begin position="6"/>
        <end position="121"/>
    </location>
</feature>
<dbReference type="PROSITE" id="PS50110">
    <property type="entry name" value="RESPONSE_REGULATORY"/>
    <property type="match status" value="1"/>
</dbReference>
<dbReference type="SMART" id="SM00850">
    <property type="entry name" value="LytTR"/>
    <property type="match status" value="1"/>
</dbReference>
<dbReference type="Pfam" id="PF00072">
    <property type="entry name" value="Response_reg"/>
    <property type="match status" value="1"/>
</dbReference>
<feature type="domain" description="HTH LytTR-type" evidence="4">
    <location>
        <begin position="160"/>
        <end position="227"/>
    </location>
</feature>
<dbReference type="PANTHER" id="PTHR44591">
    <property type="entry name" value="STRESS RESPONSE REGULATOR PROTEIN 1"/>
    <property type="match status" value="1"/>
</dbReference>
<evidence type="ECO:0000256" key="2">
    <source>
        <dbReference type="PROSITE-ProRule" id="PRU00169"/>
    </source>
</evidence>
<evidence type="ECO:0000259" key="4">
    <source>
        <dbReference type="PROSITE" id="PS50930"/>
    </source>
</evidence>
<evidence type="ECO:0000259" key="3">
    <source>
        <dbReference type="PROSITE" id="PS50110"/>
    </source>
</evidence>
<dbReference type="SMART" id="SM00448">
    <property type="entry name" value="REC"/>
    <property type="match status" value="1"/>
</dbReference>
<evidence type="ECO:0000256" key="1">
    <source>
        <dbReference type="ARBA" id="ARBA00022553"/>
    </source>
</evidence>
<dbReference type="RefSeq" id="WP_171608245.1">
    <property type="nucleotide sequence ID" value="NZ_WHPF01000008.1"/>
</dbReference>
<dbReference type="Gene3D" id="3.40.50.2300">
    <property type="match status" value="1"/>
</dbReference>
<reference evidence="5" key="1">
    <citation type="submission" date="2019-10" db="EMBL/GenBank/DDBJ databases">
        <title>Draft genome sequence of Panacibacter sp. KCS-6.</title>
        <authorList>
            <person name="Yim K.J."/>
        </authorList>
    </citation>
    <scope>NUCLEOTIDE SEQUENCE</scope>
    <source>
        <strain evidence="5">KCS-6</strain>
    </source>
</reference>
<feature type="modified residue" description="4-aspartylphosphate" evidence="2">
    <location>
        <position position="56"/>
    </location>
</feature>
<organism evidence="5 6">
    <name type="scientific">Limnovirga soli</name>
    <dbReference type="NCBI Taxonomy" id="2656915"/>
    <lineage>
        <taxon>Bacteria</taxon>
        <taxon>Pseudomonadati</taxon>
        <taxon>Bacteroidota</taxon>
        <taxon>Chitinophagia</taxon>
        <taxon>Chitinophagales</taxon>
        <taxon>Chitinophagaceae</taxon>
        <taxon>Limnovirga</taxon>
    </lineage>
</organism>
<dbReference type="Pfam" id="PF04397">
    <property type="entry name" value="LytTR"/>
    <property type="match status" value="1"/>
</dbReference>
<dbReference type="InterPro" id="IPR001789">
    <property type="entry name" value="Sig_transdc_resp-reg_receiver"/>
</dbReference>
<keyword evidence="6" id="KW-1185">Reference proteome</keyword>
<name>A0A8J8FEM0_9BACT</name>